<protein>
    <submittedName>
        <fullName evidence="2">Uncharacterized protein</fullName>
    </submittedName>
</protein>
<gene>
    <name evidence="2" type="ORF">IAB46_00370</name>
</gene>
<dbReference type="AlphaFoldDB" id="A0A9D1JPU7"/>
<evidence type="ECO:0000256" key="1">
    <source>
        <dbReference type="SAM" id="Phobius"/>
    </source>
</evidence>
<evidence type="ECO:0000313" key="2">
    <source>
        <dbReference type="EMBL" id="HIS46019.1"/>
    </source>
</evidence>
<reference evidence="2" key="2">
    <citation type="journal article" date="2021" name="PeerJ">
        <title>Extensive microbial diversity within the chicken gut microbiome revealed by metagenomics and culture.</title>
        <authorList>
            <person name="Gilroy R."/>
            <person name="Ravi A."/>
            <person name="Getino M."/>
            <person name="Pursley I."/>
            <person name="Horton D.L."/>
            <person name="Alikhan N.F."/>
            <person name="Baker D."/>
            <person name="Gharbi K."/>
            <person name="Hall N."/>
            <person name="Watson M."/>
            <person name="Adriaenssens E.M."/>
            <person name="Foster-Nyarko E."/>
            <person name="Jarju S."/>
            <person name="Secka A."/>
            <person name="Antonio M."/>
            <person name="Oren A."/>
            <person name="Chaudhuri R.R."/>
            <person name="La Ragione R."/>
            <person name="Hildebrand F."/>
            <person name="Pallen M.J."/>
        </authorList>
    </citation>
    <scope>NUCLEOTIDE SEQUENCE</scope>
    <source>
        <strain evidence="2">CHK178-757</strain>
    </source>
</reference>
<proteinExistence type="predicted"/>
<reference evidence="2" key="1">
    <citation type="submission" date="2020-10" db="EMBL/GenBank/DDBJ databases">
        <authorList>
            <person name="Gilroy R."/>
        </authorList>
    </citation>
    <scope>NUCLEOTIDE SEQUENCE</scope>
    <source>
        <strain evidence="2">CHK178-757</strain>
    </source>
</reference>
<name>A0A9D1JPU7_9FIRM</name>
<evidence type="ECO:0000313" key="3">
    <source>
        <dbReference type="Proteomes" id="UP000823927"/>
    </source>
</evidence>
<keyword evidence="1" id="KW-0472">Membrane</keyword>
<keyword evidence="1" id="KW-0812">Transmembrane</keyword>
<keyword evidence="1" id="KW-1133">Transmembrane helix</keyword>
<comment type="caution">
    <text evidence="2">The sequence shown here is derived from an EMBL/GenBank/DDBJ whole genome shotgun (WGS) entry which is preliminary data.</text>
</comment>
<accession>A0A9D1JPU7</accession>
<organism evidence="2 3">
    <name type="scientific">Candidatus Scybalocola faecigallinarum</name>
    <dbReference type="NCBI Taxonomy" id="2840941"/>
    <lineage>
        <taxon>Bacteria</taxon>
        <taxon>Bacillati</taxon>
        <taxon>Bacillota</taxon>
        <taxon>Clostridia</taxon>
        <taxon>Lachnospirales</taxon>
        <taxon>Lachnospiraceae</taxon>
        <taxon>Lachnospiraceae incertae sedis</taxon>
        <taxon>Candidatus Scybalocola (ex Gilroy et al. 2021)</taxon>
    </lineage>
</organism>
<sequence>MKYQKSKSTLFLIELMIAICFFAITGAVCVRVFASAHLLDRRTTALNHAVAQAESMAEAFKACDGAMSRITELYPDAALGRDESVLELYYDDSWQPSSQPSVYRLTLTRFPDENGCAAAKIQVTGEAQKDEIYSLEVKKYVKGTQP</sequence>
<feature type="transmembrane region" description="Helical" evidence="1">
    <location>
        <begin position="12"/>
        <end position="34"/>
    </location>
</feature>
<dbReference type="EMBL" id="DVIT01000002">
    <property type="protein sequence ID" value="HIS46019.1"/>
    <property type="molecule type" value="Genomic_DNA"/>
</dbReference>
<dbReference type="Proteomes" id="UP000823927">
    <property type="component" value="Unassembled WGS sequence"/>
</dbReference>